<evidence type="ECO:0000313" key="4">
    <source>
        <dbReference type="Proteomes" id="UP000565441"/>
    </source>
</evidence>
<keyword evidence="1" id="KW-0067">ATP-binding</keyword>
<accession>A0A8H5MC28</accession>
<dbReference type="PROSITE" id="PS50011">
    <property type="entry name" value="PROTEIN_KINASE_DOM"/>
    <property type="match status" value="1"/>
</dbReference>
<proteinExistence type="predicted"/>
<keyword evidence="4" id="KW-1185">Reference proteome</keyword>
<keyword evidence="1" id="KW-0547">Nucleotide-binding</keyword>
<gene>
    <name evidence="3" type="ORF">D9615_000077</name>
</gene>
<dbReference type="AlphaFoldDB" id="A0A8H5MC28"/>
<dbReference type="InterPro" id="IPR017441">
    <property type="entry name" value="Protein_kinase_ATP_BS"/>
</dbReference>
<reference evidence="3 4" key="1">
    <citation type="journal article" date="2020" name="ISME J.">
        <title>Uncovering the hidden diversity of litter-decomposition mechanisms in mushroom-forming fungi.</title>
        <authorList>
            <person name="Floudas D."/>
            <person name="Bentzer J."/>
            <person name="Ahren D."/>
            <person name="Johansson T."/>
            <person name="Persson P."/>
            <person name="Tunlid A."/>
        </authorList>
    </citation>
    <scope>NUCLEOTIDE SEQUENCE [LARGE SCALE GENOMIC DNA]</scope>
    <source>
        <strain evidence="3 4">CBS 661.87</strain>
    </source>
</reference>
<dbReference type="InterPro" id="IPR000719">
    <property type="entry name" value="Prot_kinase_dom"/>
</dbReference>
<organism evidence="3 4">
    <name type="scientific">Tricholomella constricta</name>
    <dbReference type="NCBI Taxonomy" id="117010"/>
    <lineage>
        <taxon>Eukaryota</taxon>
        <taxon>Fungi</taxon>
        <taxon>Dikarya</taxon>
        <taxon>Basidiomycota</taxon>
        <taxon>Agaricomycotina</taxon>
        <taxon>Agaricomycetes</taxon>
        <taxon>Agaricomycetidae</taxon>
        <taxon>Agaricales</taxon>
        <taxon>Tricholomatineae</taxon>
        <taxon>Lyophyllaceae</taxon>
        <taxon>Tricholomella</taxon>
    </lineage>
</organism>
<dbReference type="EMBL" id="JAACJP010000001">
    <property type="protein sequence ID" value="KAF5388176.1"/>
    <property type="molecule type" value="Genomic_DNA"/>
</dbReference>
<comment type="caution">
    <text evidence="3">The sequence shown here is derived from an EMBL/GenBank/DDBJ whole genome shotgun (WGS) entry which is preliminary data.</text>
</comment>
<dbReference type="InterPro" id="IPR050235">
    <property type="entry name" value="CK1_Ser-Thr_kinase"/>
</dbReference>
<dbReference type="PROSITE" id="PS00107">
    <property type="entry name" value="PROTEIN_KINASE_ATP"/>
    <property type="match status" value="1"/>
</dbReference>
<dbReference type="OrthoDB" id="5579860at2759"/>
<dbReference type="GO" id="GO:0005524">
    <property type="term" value="F:ATP binding"/>
    <property type="evidence" value="ECO:0007669"/>
    <property type="project" value="UniProtKB-UniRule"/>
</dbReference>
<name>A0A8H5MC28_9AGAR</name>
<protein>
    <recommendedName>
        <fullName evidence="2">Protein kinase domain-containing protein</fullName>
    </recommendedName>
</protein>
<dbReference type="InterPro" id="IPR011009">
    <property type="entry name" value="Kinase-like_dom_sf"/>
</dbReference>
<dbReference type="SMART" id="SM00220">
    <property type="entry name" value="S_TKc"/>
    <property type="match status" value="1"/>
</dbReference>
<feature type="binding site" evidence="1">
    <location>
        <position position="36"/>
    </location>
    <ligand>
        <name>ATP</name>
        <dbReference type="ChEBI" id="CHEBI:30616"/>
    </ligand>
</feature>
<dbReference type="PANTHER" id="PTHR11909">
    <property type="entry name" value="CASEIN KINASE-RELATED"/>
    <property type="match status" value="1"/>
</dbReference>
<evidence type="ECO:0000313" key="3">
    <source>
        <dbReference type="EMBL" id="KAF5388176.1"/>
    </source>
</evidence>
<dbReference type="GO" id="GO:0004672">
    <property type="term" value="F:protein kinase activity"/>
    <property type="evidence" value="ECO:0007669"/>
    <property type="project" value="InterPro"/>
</dbReference>
<dbReference type="Gene3D" id="1.10.510.10">
    <property type="entry name" value="Transferase(Phosphotransferase) domain 1"/>
    <property type="match status" value="1"/>
</dbReference>
<sequence length="369" mass="41094">MTPPQTYRLAQILGTGAYGAVFQAVETNSGRTVALKKSRVSQRVKRTILRYESRILQLLQGHPSIPAIYGYGQLPHFEYLAMELLGPSVKDCTTGPLAVTTVVRVVLQMLSALEHIHTHGFVHRDIKPENMLRSPTDPSKVILIDFGISRPIKPAPPTRYDPLKESKHIVGTLHWASLNAHDGIDLGPRDDLESLAYTAFFLLRGDLPWRTSGSHDESIKHSMQRIRASKAATGDKLGASFPAEFDYLLDYSRRLEYDQMPDYAELKCRFTDLNGRVGGNDTEGPLNWSSVGISISEEYNSSEIAHIDDDTGSEGENDESNEGNFANSYRNWDIAAWDIQGARDRSLTLPIEQVELADSSIPKIVEVTE</sequence>
<evidence type="ECO:0000259" key="2">
    <source>
        <dbReference type="PROSITE" id="PS50011"/>
    </source>
</evidence>
<evidence type="ECO:0000256" key="1">
    <source>
        <dbReference type="PROSITE-ProRule" id="PRU10141"/>
    </source>
</evidence>
<feature type="domain" description="Protein kinase" evidence="2">
    <location>
        <begin position="7"/>
        <end position="271"/>
    </location>
</feature>
<dbReference type="SUPFAM" id="SSF56112">
    <property type="entry name" value="Protein kinase-like (PK-like)"/>
    <property type="match status" value="1"/>
</dbReference>
<dbReference type="Pfam" id="PF00069">
    <property type="entry name" value="Pkinase"/>
    <property type="match status" value="1"/>
</dbReference>
<dbReference type="Proteomes" id="UP000565441">
    <property type="component" value="Unassembled WGS sequence"/>
</dbReference>